<reference evidence="1" key="1">
    <citation type="submission" date="2015-06" db="EMBL/GenBank/DDBJ databases">
        <authorList>
            <person name="Nguyen H."/>
        </authorList>
    </citation>
    <scope>NUCLEOTIDE SEQUENCE</scope>
    <source>
        <strain evidence="1">DAOM 180753</strain>
    </source>
</reference>
<accession>A0AAI9TRX2</accession>
<dbReference type="EMBL" id="LACB01000021">
    <property type="protein sequence ID" value="KAJ9491947.1"/>
    <property type="molecule type" value="Genomic_DNA"/>
</dbReference>
<evidence type="ECO:0000313" key="1">
    <source>
        <dbReference type="EMBL" id="KAJ9491947.1"/>
    </source>
</evidence>
<reference evidence="1" key="2">
    <citation type="journal article" date="2016" name="Fungal Biol.">
        <title>Ochratoxin A production by Penicillium thymicola.</title>
        <authorList>
            <person name="Nguyen H.D.T."/>
            <person name="McMullin D.R."/>
            <person name="Ponomareva E."/>
            <person name="Riley R."/>
            <person name="Pomraning K.R."/>
            <person name="Baker S.E."/>
            <person name="Seifert K.A."/>
        </authorList>
    </citation>
    <scope>NUCLEOTIDE SEQUENCE</scope>
    <source>
        <strain evidence="1">DAOM 180753</strain>
    </source>
</reference>
<sequence length="71" mass="7646">MNPANPAVTLDSLPNEVCVYPNPIRLLNPGTSPAHFGQPPIPRFSFKNPPLPPTSHHTTQGIQTIIGMLPP</sequence>
<dbReference type="Proteomes" id="UP001227192">
    <property type="component" value="Unassembled WGS sequence"/>
</dbReference>
<proteinExistence type="predicted"/>
<comment type="caution">
    <text evidence="1">The sequence shown here is derived from an EMBL/GenBank/DDBJ whole genome shotgun (WGS) entry which is preliminary data.</text>
</comment>
<protein>
    <submittedName>
        <fullName evidence="1">Uncharacterized protein</fullName>
    </submittedName>
</protein>
<evidence type="ECO:0000313" key="2">
    <source>
        <dbReference type="Proteomes" id="UP001227192"/>
    </source>
</evidence>
<gene>
    <name evidence="1" type="ORF">VN97_g1320</name>
</gene>
<name>A0AAI9TRX2_PENTH</name>
<organism evidence="1 2">
    <name type="scientific">Penicillium thymicola</name>
    <dbReference type="NCBI Taxonomy" id="293382"/>
    <lineage>
        <taxon>Eukaryota</taxon>
        <taxon>Fungi</taxon>
        <taxon>Dikarya</taxon>
        <taxon>Ascomycota</taxon>
        <taxon>Pezizomycotina</taxon>
        <taxon>Eurotiomycetes</taxon>
        <taxon>Eurotiomycetidae</taxon>
        <taxon>Eurotiales</taxon>
        <taxon>Aspergillaceae</taxon>
        <taxon>Penicillium</taxon>
    </lineage>
</organism>
<keyword evidence="2" id="KW-1185">Reference proteome</keyword>
<dbReference type="AlphaFoldDB" id="A0AAI9TRX2"/>